<dbReference type="EMBL" id="CH474022">
    <property type="protein sequence ID" value="EDL99482.1"/>
    <property type="molecule type" value="Genomic_DNA"/>
</dbReference>
<dbReference type="AlphaFoldDB" id="A6K5R2"/>
<feature type="region of interest" description="Disordered" evidence="1">
    <location>
        <begin position="1"/>
        <end position="28"/>
    </location>
</feature>
<dbReference type="Proteomes" id="UP000234681">
    <property type="component" value="Chromosome 14"/>
</dbReference>
<evidence type="ECO:0000256" key="1">
    <source>
        <dbReference type="SAM" id="MobiDB-lite"/>
    </source>
</evidence>
<organism evidence="2 3">
    <name type="scientific">Rattus norvegicus</name>
    <name type="common">Rat</name>
    <dbReference type="NCBI Taxonomy" id="10116"/>
    <lineage>
        <taxon>Eukaryota</taxon>
        <taxon>Metazoa</taxon>
        <taxon>Chordata</taxon>
        <taxon>Craniata</taxon>
        <taxon>Vertebrata</taxon>
        <taxon>Euteleostomi</taxon>
        <taxon>Mammalia</taxon>
        <taxon>Eutheria</taxon>
        <taxon>Euarchontoglires</taxon>
        <taxon>Glires</taxon>
        <taxon>Rodentia</taxon>
        <taxon>Myomorpha</taxon>
        <taxon>Muroidea</taxon>
        <taxon>Muridae</taxon>
        <taxon>Murinae</taxon>
        <taxon>Rattus</taxon>
    </lineage>
</organism>
<accession>A6K5R2</accession>
<protein>
    <submittedName>
        <fullName evidence="2">RCG37867</fullName>
    </submittedName>
</protein>
<evidence type="ECO:0000313" key="2">
    <source>
        <dbReference type="EMBL" id="EDL99482.1"/>
    </source>
</evidence>
<proteinExistence type="predicted"/>
<reference evidence="3" key="1">
    <citation type="submission" date="2005-09" db="EMBL/GenBank/DDBJ databases">
        <authorList>
            <person name="Mural R.J."/>
            <person name="Li P.W."/>
            <person name="Adams M.D."/>
            <person name="Amanatides P.G."/>
            <person name="Baden-Tillson H."/>
            <person name="Barnstead M."/>
            <person name="Chin S.H."/>
            <person name="Dew I."/>
            <person name="Evans C.A."/>
            <person name="Ferriera S."/>
            <person name="Flanigan M."/>
            <person name="Fosler C."/>
            <person name="Glodek A."/>
            <person name="Gu Z."/>
            <person name="Holt R.A."/>
            <person name="Jennings D."/>
            <person name="Kraft C.L."/>
            <person name="Lu F."/>
            <person name="Nguyen T."/>
            <person name="Nusskern D.R."/>
            <person name="Pfannkoch C.M."/>
            <person name="Sitter C."/>
            <person name="Sutton G.G."/>
            <person name="Venter J.C."/>
            <person name="Wang Z."/>
            <person name="Woodage T."/>
            <person name="Zheng X.H."/>
            <person name="Zhong F."/>
        </authorList>
    </citation>
    <scope>NUCLEOTIDE SEQUENCE [LARGE SCALE GENOMIC DNA]</scope>
    <source>
        <strain>BN</strain>
        <strain evidence="3">Sprague-Dawley</strain>
    </source>
</reference>
<gene>
    <name evidence="2" type="ORF">rCG_37867</name>
</gene>
<name>A6K5R2_RAT</name>
<evidence type="ECO:0000313" key="3">
    <source>
        <dbReference type="Proteomes" id="UP000234681"/>
    </source>
</evidence>
<sequence>MSSSNDPIVIPMIERRQGDLPETNTSDPETLTKEAVLSFHNISYRETVQSGFPLRQQTRVMERLSSISGIMGPGLNAIMGPQDGSRSL</sequence>